<feature type="domain" description="Heterokaryon incompatibility" evidence="1">
    <location>
        <begin position="259"/>
        <end position="334"/>
    </location>
</feature>
<dbReference type="Pfam" id="PF06985">
    <property type="entry name" value="HET"/>
    <property type="match status" value="1"/>
</dbReference>
<dbReference type="PANTHER" id="PTHR33112">
    <property type="entry name" value="DOMAIN PROTEIN, PUTATIVE-RELATED"/>
    <property type="match status" value="1"/>
</dbReference>
<proteinExistence type="predicted"/>
<sequence length="676" mass="77223">MGDSRPQLNVASPGWSGYERHPRLTHGGSSALFSEHVISRHNLDQKFQYRVEQRNCNIALNSGGIDMASLHDARQLVCSFCWQNFFNTEQFQLLCSCRCAGARCDNGIRCEMTVRQINQSASNGCNWCSYIWTFTSRREEIRDPGDVLSIYLYDFYADYSTPTGKNTYYLTMNWETQERARDLGWALRLHAFTNSTDPAASFVTARKLQTERWLAECADHNQCPGQAEAILPTQLIEVAPVGSPDRPRLLVTSGRKGRYAALSYCWGSNSYGELNQSNLNKYIQHLCLDALPQTLRDAIAVTKSISVPYLWVDALCILQDSDDDKSHEISMMERFGTMSVWDLDAREYDESLEPINKRAWTLQESLLAYRYLIYSSNTLQWRCNAGVRNLGNSLHLVSYSEEHQYSQSLYTLRQPASDSEGELKRWILLVNIYSERSASLPHDKLNAISAVAREFSPSLGPQYFAGLWQFSILWQLTWVTSCSWNSEVKNTRPNVYRAPSWSWASIDGELSYGTDLLETDKPCLYRCDFISCQVEPKSVDFSFGEVLAGSLTLRGILRQAWFKPSNKNILWLGEDGEILRPAEALDLAESRQGNSKKAEDNEWVDKEREIRAYHDEAGDWPPMLVFCLPILVVEERVLMGLLLATFGKEAFKRVGSFEHAHRKDFDHLPRCEITII</sequence>
<keyword evidence="3" id="KW-1185">Reference proteome</keyword>
<protein>
    <submittedName>
        <fullName evidence="2">HET-domain-containing protein</fullName>
    </submittedName>
</protein>
<dbReference type="EMBL" id="KZ613497">
    <property type="protein sequence ID" value="PMD17864.1"/>
    <property type="molecule type" value="Genomic_DNA"/>
</dbReference>
<dbReference type="STRING" id="1745343.A0A2J6PV26"/>
<gene>
    <name evidence="2" type="ORF">NA56DRAFT_751889</name>
</gene>
<dbReference type="InterPro" id="IPR010730">
    <property type="entry name" value="HET"/>
</dbReference>
<evidence type="ECO:0000259" key="1">
    <source>
        <dbReference type="Pfam" id="PF06985"/>
    </source>
</evidence>
<accession>A0A2J6PV26</accession>
<reference evidence="2 3" key="1">
    <citation type="submission" date="2016-05" db="EMBL/GenBank/DDBJ databases">
        <title>A degradative enzymes factory behind the ericoid mycorrhizal symbiosis.</title>
        <authorList>
            <consortium name="DOE Joint Genome Institute"/>
            <person name="Martino E."/>
            <person name="Morin E."/>
            <person name="Grelet G."/>
            <person name="Kuo A."/>
            <person name="Kohler A."/>
            <person name="Daghino S."/>
            <person name="Barry K."/>
            <person name="Choi C."/>
            <person name="Cichocki N."/>
            <person name="Clum A."/>
            <person name="Copeland A."/>
            <person name="Hainaut M."/>
            <person name="Haridas S."/>
            <person name="Labutti K."/>
            <person name="Lindquist E."/>
            <person name="Lipzen A."/>
            <person name="Khouja H.-R."/>
            <person name="Murat C."/>
            <person name="Ohm R."/>
            <person name="Olson A."/>
            <person name="Spatafora J."/>
            <person name="Veneault-Fourrey C."/>
            <person name="Henrissat B."/>
            <person name="Grigoriev I."/>
            <person name="Martin F."/>
            <person name="Perotto S."/>
        </authorList>
    </citation>
    <scope>NUCLEOTIDE SEQUENCE [LARGE SCALE GENOMIC DNA]</scope>
    <source>
        <strain evidence="2 3">UAMH 7357</strain>
    </source>
</reference>
<dbReference type="AlphaFoldDB" id="A0A2J6PV26"/>
<dbReference type="Proteomes" id="UP000235672">
    <property type="component" value="Unassembled WGS sequence"/>
</dbReference>
<dbReference type="PANTHER" id="PTHR33112:SF9">
    <property type="entry name" value="HETEROKARYON INCOMPATIBILITY DOMAIN-CONTAINING PROTEIN"/>
    <property type="match status" value="1"/>
</dbReference>
<name>A0A2J6PV26_9HELO</name>
<evidence type="ECO:0000313" key="3">
    <source>
        <dbReference type="Proteomes" id="UP000235672"/>
    </source>
</evidence>
<evidence type="ECO:0000313" key="2">
    <source>
        <dbReference type="EMBL" id="PMD17864.1"/>
    </source>
</evidence>
<organism evidence="2 3">
    <name type="scientific">Hyaloscypha hepaticicola</name>
    <dbReference type="NCBI Taxonomy" id="2082293"/>
    <lineage>
        <taxon>Eukaryota</taxon>
        <taxon>Fungi</taxon>
        <taxon>Dikarya</taxon>
        <taxon>Ascomycota</taxon>
        <taxon>Pezizomycotina</taxon>
        <taxon>Leotiomycetes</taxon>
        <taxon>Helotiales</taxon>
        <taxon>Hyaloscyphaceae</taxon>
        <taxon>Hyaloscypha</taxon>
    </lineage>
</organism>
<dbReference type="OrthoDB" id="5125733at2759"/>